<feature type="transmembrane region" description="Helical" evidence="1">
    <location>
        <begin position="298"/>
        <end position="325"/>
    </location>
</feature>
<dbReference type="Gene3D" id="1.20.1530.20">
    <property type="match status" value="1"/>
</dbReference>
<keyword evidence="3" id="KW-1185">Reference proteome</keyword>
<feature type="transmembrane region" description="Helical" evidence="1">
    <location>
        <begin position="172"/>
        <end position="195"/>
    </location>
</feature>
<dbReference type="EMBL" id="SRMP02000052">
    <property type="protein sequence ID" value="MFN0293871.1"/>
    <property type="molecule type" value="Genomic_DNA"/>
</dbReference>
<evidence type="ECO:0000313" key="2">
    <source>
        <dbReference type="EMBL" id="MFN0293871.1"/>
    </source>
</evidence>
<evidence type="ECO:0000313" key="3">
    <source>
        <dbReference type="Proteomes" id="UP001517367"/>
    </source>
</evidence>
<feature type="transmembrane region" description="Helical" evidence="1">
    <location>
        <begin position="238"/>
        <end position="260"/>
    </location>
</feature>
<dbReference type="Proteomes" id="UP001517367">
    <property type="component" value="Unassembled WGS sequence"/>
</dbReference>
<sequence length="330" mass="36240">MKKLLALLKKAGFDGFLLMIGTMILLAYFLPQPGLIKEPVSLEEIAGVGVSLIFFFYGLRLSVEKLKAGLANWKMHIIVQLTTFLFFPLIVLASRPLFISIDFELLWLGVFFLAALPSTVSSSVVMVSIAKGNIPAAIFNASISSLIGVVVTPLWVGLFIASATGDFDVSDIVIKLVFQVLLPVIIGISLNSCFGAIAERYKKQLKYFDQAIILMIIYTSFCKSFYEHLFEGFSTLELVGLAAGMMVLFFVVFLCVGLLSRLFGFSDEDRITVLFCGSKKSLVHGTVMSKVLFQHSTITGIVLLPLMLYHALQLIAASIIAQAIARRKEA</sequence>
<protein>
    <submittedName>
        <fullName evidence="2">Bile acid:sodium symporter family protein</fullName>
    </submittedName>
</protein>
<dbReference type="Pfam" id="PF13593">
    <property type="entry name" value="SBF_like"/>
    <property type="match status" value="1"/>
</dbReference>
<proteinExistence type="predicted"/>
<feature type="transmembrane region" description="Helical" evidence="1">
    <location>
        <begin position="45"/>
        <end position="63"/>
    </location>
</feature>
<comment type="caution">
    <text evidence="2">The sequence shown here is derived from an EMBL/GenBank/DDBJ whole genome shotgun (WGS) entry which is preliminary data.</text>
</comment>
<dbReference type="PANTHER" id="PTHR18640:SF5">
    <property type="entry name" value="SODIUM_BILE ACID COTRANSPORTER 7"/>
    <property type="match status" value="1"/>
</dbReference>
<dbReference type="PANTHER" id="PTHR18640">
    <property type="entry name" value="SOLUTE CARRIER FAMILY 10 MEMBER 7"/>
    <property type="match status" value="1"/>
</dbReference>
<keyword evidence="1" id="KW-0472">Membrane</keyword>
<organism evidence="2 3">
    <name type="scientific">Pedobacter helvus</name>
    <dbReference type="NCBI Taxonomy" id="2563444"/>
    <lineage>
        <taxon>Bacteria</taxon>
        <taxon>Pseudomonadati</taxon>
        <taxon>Bacteroidota</taxon>
        <taxon>Sphingobacteriia</taxon>
        <taxon>Sphingobacteriales</taxon>
        <taxon>Sphingobacteriaceae</taxon>
        <taxon>Pedobacter</taxon>
    </lineage>
</organism>
<accession>A0ABW9JPL5</accession>
<dbReference type="PIRSF" id="PIRSF026166">
    <property type="entry name" value="UCP026166"/>
    <property type="match status" value="1"/>
</dbReference>
<reference evidence="2 3" key="1">
    <citation type="submission" date="2024-12" db="EMBL/GenBank/DDBJ databases">
        <authorList>
            <person name="Hu S."/>
        </authorList>
    </citation>
    <scope>NUCLEOTIDE SEQUENCE [LARGE SCALE GENOMIC DNA]</scope>
    <source>
        <strain evidence="2 3">P-25</strain>
    </source>
</reference>
<evidence type="ECO:0000256" key="1">
    <source>
        <dbReference type="SAM" id="Phobius"/>
    </source>
</evidence>
<feature type="transmembrane region" description="Helical" evidence="1">
    <location>
        <begin position="105"/>
        <end position="130"/>
    </location>
</feature>
<feature type="transmembrane region" description="Helical" evidence="1">
    <location>
        <begin position="75"/>
        <end position="93"/>
    </location>
</feature>
<keyword evidence="1" id="KW-0812">Transmembrane</keyword>
<gene>
    <name evidence="2" type="ORF">E5L68_021020</name>
</gene>
<dbReference type="RefSeq" id="WP_138729529.1">
    <property type="nucleotide sequence ID" value="NZ_SRMP02000052.1"/>
</dbReference>
<name>A0ABW9JPL5_9SPHI</name>
<feature type="transmembrane region" description="Helical" evidence="1">
    <location>
        <begin position="137"/>
        <end position="160"/>
    </location>
</feature>
<dbReference type="InterPro" id="IPR038770">
    <property type="entry name" value="Na+/solute_symporter_sf"/>
</dbReference>
<dbReference type="InterPro" id="IPR016833">
    <property type="entry name" value="Put_Na-Bile_cotransptr"/>
</dbReference>
<feature type="transmembrane region" description="Helical" evidence="1">
    <location>
        <begin position="12"/>
        <end position="30"/>
    </location>
</feature>
<keyword evidence="1" id="KW-1133">Transmembrane helix</keyword>